<accession>A0A9N7YYB5</accession>
<gene>
    <name evidence="2" type="ORF">PLEPLA_LOCUS32104</name>
</gene>
<comment type="caution">
    <text evidence="2">The sequence shown here is derived from an EMBL/GenBank/DDBJ whole genome shotgun (WGS) entry which is preliminary data.</text>
</comment>
<organism evidence="2 3">
    <name type="scientific">Pleuronectes platessa</name>
    <name type="common">European plaice</name>
    <dbReference type="NCBI Taxonomy" id="8262"/>
    <lineage>
        <taxon>Eukaryota</taxon>
        <taxon>Metazoa</taxon>
        <taxon>Chordata</taxon>
        <taxon>Craniata</taxon>
        <taxon>Vertebrata</taxon>
        <taxon>Euteleostomi</taxon>
        <taxon>Actinopterygii</taxon>
        <taxon>Neopterygii</taxon>
        <taxon>Teleostei</taxon>
        <taxon>Neoteleostei</taxon>
        <taxon>Acanthomorphata</taxon>
        <taxon>Carangaria</taxon>
        <taxon>Pleuronectiformes</taxon>
        <taxon>Pleuronectoidei</taxon>
        <taxon>Pleuronectidae</taxon>
        <taxon>Pleuronectes</taxon>
    </lineage>
</organism>
<evidence type="ECO:0000313" key="3">
    <source>
        <dbReference type="Proteomes" id="UP001153269"/>
    </source>
</evidence>
<evidence type="ECO:0000256" key="1">
    <source>
        <dbReference type="SAM" id="MobiDB-lite"/>
    </source>
</evidence>
<protein>
    <submittedName>
        <fullName evidence="2">Uncharacterized protein</fullName>
    </submittedName>
</protein>
<dbReference type="Proteomes" id="UP001153269">
    <property type="component" value="Unassembled WGS sequence"/>
</dbReference>
<keyword evidence="3" id="KW-1185">Reference proteome</keyword>
<evidence type="ECO:0000313" key="2">
    <source>
        <dbReference type="EMBL" id="CAB1444388.1"/>
    </source>
</evidence>
<feature type="non-terminal residue" evidence="2">
    <location>
        <position position="74"/>
    </location>
</feature>
<feature type="region of interest" description="Disordered" evidence="1">
    <location>
        <begin position="35"/>
        <end position="54"/>
    </location>
</feature>
<name>A0A9N7YYB5_PLEPL</name>
<dbReference type="AlphaFoldDB" id="A0A9N7YYB5"/>
<proteinExistence type="predicted"/>
<feature type="non-terminal residue" evidence="2">
    <location>
        <position position="1"/>
    </location>
</feature>
<reference evidence="2" key="1">
    <citation type="submission" date="2020-03" db="EMBL/GenBank/DDBJ databases">
        <authorList>
            <person name="Weist P."/>
        </authorList>
    </citation>
    <scope>NUCLEOTIDE SEQUENCE</scope>
</reference>
<dbReference type="EMBL" id="CADEAL010003344">
    <property type="protein sequence ID" value="CAB1444388.1"/>
    <property type="molecule type" value="Genomic_DNA"/>
</dbReference>
<sequence>GVTAVHPCRSARFIPLRSTSSTSLKRSKTNPFLFGPADAAATKEPAPPSLRGHDHSLDFWKIRAPRASNTARVV</sequence>